<proteinExistence type="predicted"/>
<dbReference type="EMBL" id="ML179743">
    <property type="protein sequence ID" value="THU82280.1"/>
    <property type="molecule type" value="Genomic_DNA"/>
</dbReference>
<dbReference type="AlphaFoldDB" id="A0A4S8L1Q6"/>
<sequence length="103" mass="11778">MTSEPHPQRSDSESTSPPHPLLQHPEFLPSNSFDSFWNDTWGKPYSEVFTPFEYGGRPYNPHLSLSSATPTPNLQYHTALLGTRNIFVMLFDMDISYLALLFD</sequence>
<organism evidence="2 3">
    <name type="scientific">Dendrothele bispora (strain CBS 962.96)</name>
    <dbReference type="NCBI Taxonomy" id="1314807"/>
    <lineage>
        <taxon>Eukaryota</taxon>
        <taxon>Fungi</taxon>
        <taxon>Dikarya</taxon>
        <taxon>Basidiomycota</taxon>
        <taxon>Agaricomycotina</taxon>
        <taxon>Agaricomycetes</taxon>
        <taxon>Agaricomycetidae</taxon>
        <taxon>Agaricales</taxon>
        <taxon>Agaricales incertae sedis</taxon>
        <taxon>Dendrothele</taxon>
    </lineage>
</organism>
<evidence type="ECO:0000313" key="2">
    <source>
        <dbReference type="EMBL" id="THU82280.1"/>
    </source>
</evidence>
<evidence type="ECO:0000313" key="3">
    <source>
        <dbReference type="Proteomes" id="UP000297245"/>
    </source>
</evidence>
<feature type="region of interest" description="Disordered" evidence="1">
    <location>
        <begin position="1"/>
        <end position="26"/>
    </location>
</feature>
<accession>A0A4S8L1Q6</accession>
<dbReference type="Proteomes" id="UP000297245">
    <property type="component" value="Unassembled WGS sequence"/>
</dbReference>
<evidence type="ECO:0000256" key="1">
    <source>
        <dbReference type="SAM" id="MobiDB-lite"/>
    </source>
</evidence>
<name>A0A4S8L1Q6_DENBC</name>
<feature type="compositionally biased region" description="Basic and acidic residues" evidence="1">
    <location>
        <begin position="1"/>
        <end position="12"/>
    </location>
</feature>
<protein>
    <submittedName>
        <fullName evidence="2">Uncharacterized protein</fullName>
    </submittedName>
</protein>
<gene>
    <name evidence="2" type="ORF">K435DRAFT_872461</name>
</gene>
<keyword evidence="3" id="KW-1185">Reference proteome</keyword>
<reference evidence="2 3" key="1">
    <citation type="journal article" date="2019" name="Nat. Ecol. Evol.">
        <title>Megaphylogeny resolves global patterns of mushroom evolution.</title>
        <authorList>
            <person name="Varga T."/>
            <person name="Krizsan K."/>
            <person name="Foldi C."/>
            <person name="Dima B."/>
            <person name="Sanchez-Garcia M."/>
            <person name="Sanchez-Ramirez S."/>
            <person name="Szollosi G.J."/>
            <person name="Szarkandi J.G."/>
            <person name="Papp V."/>
            <person name="Albert L."/>
            <person name="Andreopoulos W."/>
            <person name="Angelini C."/>
            <person name="Antonin V."/>
            <person name="Barry K.W."/>
            <person name="Bougher N.L."/>
            <person name="Buchanan P."/>
            <person name="Buyck B."/>
            <person name="Bense V."/>
            <person name="Catcheside P."/>
            <person name="Chovatia M."/>
            <person name="Cooper J."/>
            <person name="Damon W."/>
            <person name="Desjardin D."/>
            <person name="Finy P."/>
            <person name="Geml J."/>
            <person name="Haridas S."/>
            <person name="Hughes K."/>
            <person name="Justo A."/>
            <person name="Karasinski D."/>
            <person name="Kautmanova I."/>
            <person name="Kiss B."/>
            <person name="Kocsube S."/>
            <person name="Kotiranta H."/>
            <person name="LaButti K.M."/>
            <person name="Lechner B.E."/>
            <person name="Liimatainen K."/>
            <person name="Lipzen A."/>
            <person name="Lukacs Z."/>
            <person name="Mihaltcheva S."/>
            <person name="Morgado L.N."/>
            <person name="Niskanen T."/>
            <person name="Noordeloos M.E."/>
            <person name="Ohm R.A."/>
            <person name="Ortiz-Santana B."/>
            <person name="Ovrebo C."/>
            <person name="Racz N."/>
            <person name="Riley R."/>
            <person name="Savchenko A."/>
            <person name="Shiryaev A."/>
            <person name="Soop K."/>
            <person name="Spirin V."/>
            <person name="Szebenyi C."/>
            <person name="Tomsovsky M."/>
            <person name="Tulloss R.E."/>
            <person name="Uehling J."/>
            <person name="Grigoriev I.V."/>
            <person name="Vagvolgyi C."/>
            <person name="Papp T."/>
            <person name="Martin F.M."/>
            <person name="Miettinen O."/>
            <person name="Hibbett D.S."/>
            <person name="Nagy L.G."/>
        </authorList>
    </citation>
    <scope>NUCLEOTIDE SEQUENCE [LARGE SCALE GENOMIC DNA]</scope>
    <source>
        <strain evidence="2 3">CBS 962.96</strain>
    </source>
</reference>